<evidence type="ECO:0000313" key="9">
    <source>
        <dbReference type="EMBL" id="CAA2970872.1"/>
    </source>
</evidence>
<evidence type="ECO:0000256" key="5">
    <source>
        <dbReference type="ARBA" id="ARBA00023187"/>
    </source>
</evidence>
<dbReference type="EMBL" id="CACTIH010001986">
    <property type="protein sequence ID" value="CAA2970872.1"/>
    <property type="molecule type" value="Genomic_DNA"/>
</dbReference>
<evidence type="ECO:0000256" key="1">
    <source>
        <dbReference type="ARBA" id="ARBA00004123"/>
    </source>
</evidence>
<keyword evidence="6 7" id="KW-0539">Nucleus</keyword>
<evidence type="ECO:0000256" key="8">
    <source>
        <dbReference type="SAM" id="MobiDB-lite"/>
    </source>
</evidence>
<evidence type="ECO:0000256" key="4">
    <source>
        <dbReference type="ARBA" id="ARBA00022728"/>
    </source>
</evidence>
<comment type="subcellular location">
    <subcellularLocation>
        <location evidence="1 7">Nucleus</location>
    </subcellularLocation>
</comment>
<dbReference type="PANTHER" id="PTHR13264:SF5">
    <property type="entry name" value="PRE-MRNA-SPLICING FACTOR SYF2"/>
    <property type="match status" value="1"/>
</dbReference>
<evidence type="ECO:0000256" key="2">
    <source>
        <dbReference type="ARBA" id="ARBA00010028"/>
    </source>
</evidence>
<comment type="caution">
    <text evidence="9">The sequence shown here is derived from an EMBL/GenBank/DDBJ whole genome shotgun (WGS) entry which is preliminary data.</text>
</comment>
<keyword evidence="4 7" id="KW-0747">Spliceosome</keyword>
<evidence type="ECO:0000256" key="6">
    <source>
        <dbReference type="ARBA" id="ARBA00023242"/>
    </source>
</evidence>
<dbReference type="Gramene" id="OE9A055855T1">
    <property type="protein sequence ID" value="OE9A055855C1"/>
    <property type="gene ID" value="OE9A055855"/>
</dbReference>
<comment type="subunit">
    <text evidence="7">May be part of a spliceosome complex.</text>
</comment>
<organism evidence="9 10">
    <name type="scientific">Olea europaea subsp. europaea</name>
    <dbReference type="NCBI Taxonomy" id="158383"/>
    <lineage>
        <taxon>Eukaryota</taxon>
        <taxon>Viridiplantae</taxon>
        <taxon>Streptophyta</taxon>
        <taxon>Embryophyta</taxon>
        <taxon>Tracheophyta</taxon>
        <taxon>Spermatophyta</taxon>
        <taxon>Magnoliopsida</taxon>
        <taxon>eudicotyledons</taxon>
        <taxon>Gunneridae</taxon>
        <taxon>Pentapetalae</taxon>
        <taxon>asterids</taxon>
        <taxon>lamiids</taxon>
        <taxon>Lamiales</taxon>
        <taxon>Oleaceae</taxon>
        <taxon>Oleeae</taxon>
        <taxon>Olea</taxon>
    </lineage>
</organism>
<name>A0A8S0QXV6_OLEEU</name>
<dbReference type="Pfam" id="PF08231">
    <property type="entry name" value="SYF2"/>
    <property type="match status" value="1"/>
</dbReference>
<evidence type="ECO:0000256" key="3">
    <source>
        <dbReference type="ARBA" id="ARBA00022664"/>
    </source>
</evidence>
<dbReference type="PANTHER" id="PTHR13264">
    <property type="entry name" value="GCIP-INTERACTING PROTEIN P29"/>
    <property type="match status" value="1"/>
</dbReference>
<dbReference type="GO" id="GO:0000974">
    <property type="term" value="C:Prp19 complex"/>
    <property type="evidence" value="ECO:0007669"/>
    <property type="project" value="TreeGrafter"/>
</dbReference>
<dbReference type="GO" id="GO:0071014">
    <property type="term" value="C:post-mRNA release spliceosomal complex"/>
    <property type="evidence" value="ECO:0007669"/>
    <property type="project" value="TreeGrafter"/>
</dbReference>
<feature type="region of interest" description="Disordered" evidence="8">
    <location>
        <begin position="54"/>
        <end position="103"/>
    </location>
</feature>
<dbReference type="GO" id="GO:0071013">
    <property type="term" value="C:catalytic step 2 spliceosome"/>
    <property type="evidence" value="ECO:0007669"/>
    <property type="project" value="TreeGrafter"/>
</dbReference>
<keyword evidence="5 7" id="KW-0508">mRNA splicing</keyword>
<gene>
    <name evidence="9" type="ORF">OLEA9_A055855</name>
</gene>
<keyword evidence="10" id="KW-1185">Reference proteome</keyword>
<dbReference type="AlphaFoldDB" id="A0A8S0QXV6"/>
<sequence length="235" mass="27201">MAEEGRVYPDCRNASNPYHGCSEYCLKIIAESKKKMNNDTGEVKRVASLAAKGMRAVKDSDEANPVAVLDQEEKLEIDGEGGDSGGEADTDGEDNTEKEFKNLTGKQKRLFELRLKMNEVRKEWNLLKSLEEFPNLEGYNKMKESDPEFYREASSLQYGKAPKISEQKIDKMVEELKDKEEKARSFSRRRKYREEKDIDSINDRNEHFNKKIERAFGKYTLEIKNNLERRTALPD</sequence>
<dbReference type="GO" id="GO:0000398">
    <property type="term" value="P:mRNA splicing, via spliceosome"/>
    <property type="evidence" value="ECO:0007669"/>
    <property type="project" value="UniProtKB-UniRule"/>
</dbReference>
<dbReference type="OrthoDB" id="199717at2759"/>
<comment type="function">
    <text evidence="7">Involved in pre-mRNA splicing.</text>
</comment>
<evidence type="ECO:0000256" key="7">
    <source>
        <dbReference type="RuleBase" id="RU367148"/>
    </source>
</evidence>
<keyword evidence="3 7" id="KW-0507">mRNA processing</keyword>
<comment type="similarity">
    <text evidence="2 7">Belongs to the SYF2 family.</text>
</comment>
<evidence type="ECO:0000313" key="10">
    <source>
        <dbReference type="Proteomes" id="UP000594638"/>
    </source>
</evidence>
<feature type="compositionally biased region" description="Acidic residues" evidence="8">
    <location>
        <begin position="78"/>
        <end position="94"/>
    </location>
</feature>
<protein>
    <recommendedName>
        <fullName evidence="7">Pre-mRNA-splicing factor SYF2</fullName>
    </recommendedName>
</protein>
<proteinExistence type="inferred from homology"/>
<dbReference type="Proteomes" id="UP000594638">
    <property type="component" value="Unassembled WGS sequence"/>
</dbReference>
<reference evidence="9 10" key="1">
    <citation type="submission" date="2019-12" db="EMBL/GenBank/DDBJ databases">
        <authorList>
            <person name="Alioto T."/>
            <person name="Alioto T."/>
            <person name="Gomez Garrido J."/>
        </authorList>
    </citation>
    <scope>NUCLEOTIDE SEQUENCE [LARGE SCALE GENOMIC DNA]</scope>
</reference>
<dbReference type="InterPro" id="IPR013260">
    <property type="entry name" value="mRNA_splic_SYF2"/>
</dbReference>
<accession>A0A8S0QXV6</accession>